<protein>
    <submittedName>
        <fullName evidence="3">Acyltransferase</fullName>
    </submittedName>
</protein>
<keyword evidence="3" id="KW-0012">Acyltransferase</keyword>
<dbReference type="GO" id="GO:0016020">
    <property type="term" value="C:membrane"/>
    <property type="evidence" value="ECO:0007669"/>
    <property type="project" value="TreeGrafter"/>
</dbReference>
<feature type="transmembrane region" description="Helical" evidence="1">
    <location>
        <begin position="208"/>
        <end position="231"/>
    </location>
</feature>
<dbReference type="Pfam" id="PF01757">
    <property type="entry name" value="Acyl_transf_3"/>
    <property type="match status" value="1"/>
</dbReference>
<dbReference type="PANTHER" id="PTHR23028">
    <property type="entry name" value="ACETYLTRANSFERASE"/>
    <property type="match status" value="1"/>
</dbReference>
<dbReference type="PANTHER" id="PTHR23028:SF53">
    <property type="entry name" value="ACYL_TRANSF_3 DOMAIN-CONTAINING PROTEIN"/>
    <property type="match status" value="1"/>
</dbReference>
<dbReference type="EMBL" id="CP051167">
    <property type="protein sequence ID" value="QIZ71971.1"/>
    <property type="molecule type" value="Genomic_DNA"/>
</dbReference>
<feature type="transmembrane region" description="Helical" evidence="1">
    <location>
        <begin position="176"/>
        <end position="196"/>
    </location>
</feature>
<feature type="transmembrane region" description="Helical" evidence="1">
    <location>
        <begin position="351"/>
        <end position="369"/>
    </location>
</feature>
<dbReference type="GO" id="GO:0016747">
    <property type="term" value="F:acyltransferase activity, transferring groups other than amino-acyl groups"/>
    <property type="evidence" value="ECO:0007669"/>
    <property type="project" value="InterPro"/>
</dbReference>
<feature type="transmembrane region" description="Helical" evidence="1">
    <location>
        <begin position="143"/>
        <end position="169"/>
    </location>
</feature>
<dbReference type="InterPro" id="IPR050879">
    <property type="entry name" value="Acyltransferase_3"/>
</dbReference>
<dbReference type="Proteomes" id="UP000500857">
    <property type="component" value="Chromosome"/>
</dbReference>
<keyword evidence="3" id="KW-0808">Transferase</keyword>
<feature type="transmembrane region" description="Helical" evidence="1">
    <location>
        <begin position="287"/>
        <end position="312"/>
    </location>
</feature>
<sequence length="410" mass="47223">MALKDSAGASQHTGSHGLDALLSLRAIGCLMVLVAHCQPPREFFWVLGYDLSWLFFAGGGIAVRIFFVLSGYLMGKAFYTGRYLLNYRSILEFYRNRLLRIAPLYYFAILFLAIFVYSQSLAIENWGYLLRLLTFTYNHSLPLLFNAPLWTLSTEVQFYLVVPFVFALVQPRLRRLHEITIAAIAVVVFVSIYRWVIWITPLKMNLIAYWYTPLIANLDIFLLGFLVNPLLRCDRVRLGWESWTLKYNFWKSWQSPIAIAPIALLYLWTSFHIYYGELRNLPGHPGGIQTAIAFFLFPTMTAIATAIFIAIVEFDPPMEAGDRPPKSSQLSVQTCLNNPLRIIEVFGHLSYGIYVWHWPILAQITPIFASDLPLESFTRKLIATFLLSTVVAIVTFYLVERPAARWKRYR</sequence>
<reference evidence="3 4" key="1">
    <citation type="submission" date="2020-04" db="EMBL/GenBank/DDBJ databases">
        <authorList>
            <person name="Basu S."/>
            <person name="Maruthanayagam V."/>
            <person name="Chakraborty S."/>
            <person name="Pramanik A."/>
            <person name="Mukherjee J."/>
            <person name="Brink B."/>
        </authorList>
    </citation>
    <scope>NUCLEOTIDE SEQUENCE [LARGE SCALE GENOMIC DNA]</scope>
    <source>
        <strain evidence="3 4">AP17</strain>
    </source>
</reference>
<feature type="domain" description="Acyltransferase 3" evidence="2">
    <location>
        <begin position="24"/>
        <end position="395"/>
    </location>
</feature>
<name>A0A6H1TZG2_9CYAN</name>
<keyword evidence="1" id="KW-0472">Membrane</keyword>
<keyword evidence="1" id="KW-1133">Transmembrane helix</keyword>
<feature type="transmembrane region" description="Helical" evidence="1">
    <location>
        <begin position="252"/>
        <end position="275"/>
    </location>
</feature>
<keyword evidence="4" id="KW-1185">Reference proteome</keyword>
<gene>
    <name evidence="3" type="ORF">HCG48_16425</name>
</gene>
<dbReference type="InterPro" id="IPR002656">
    <property type="entry name" value="Acyl_transf_3_dom"/>
</dbReference>
<dbReference type="AlphaFoldDB" id="A0A6H1TZG2"/>
<evidence type="ECO:0000313" key="3">
    <source>
        <dbReference type="EMBL" id="QIZ71971.1"/>
    </source>
</evidence>
<dbReference type="KEGG" id="oxy:HCG48_16425"/>
<evidence type="ECO:0000259" key="2">
    <source>
        <dbReference type="Pfam" id="PF01757"/>
    </source>
</evidence>
<feature type="transmembrane region" description="Helical" evidence="1">
    <location>
        <begin position="104"/>
        <end position="123"/>
    </location>
</feature>
<feature type="transmembrane region" description="Helical" evidence="1">
    <location>
        <begin position="381"/>
        <end position="399"/>
    </location>
</feature>
<proteinExistence type="predicted"/>
<organism evidence="3 4">
    <name type="scientific">Oxynema aestuarii AP17</name>
    <dbReference type="NCBI Taxonomy" id="2064643"/>
    <lineage>
        <taxon>Bacteria</taxon>
        <taxon>Bacillati</taxon>
        <taxon>Cyanobacteriota</taxon>
        <taxon>Cyanophyceae</taxon>
        <taxon>Oscillatoriophycideae</taxon>
        <taxon>Oscillatoriales</taxon>
        <taxon>Oscillatoriaceae</taxon>
        <taxon>Oxynema</taxon>
        <taxon>Oxynema aestuarii</taxon>
    </lineage>
</organism>
<evidence type="ECO:0000256" key="1">
    <source>
        <dbReference type="SAM" id="Phobius"/>
    </source>
</evidence>
<dbReference type="RefSeq" id="WP_168570122.1">
    <property type="nucleotide sequence ID" value="NZ_CP051167.1"/>
</dbReference>
<dbReference type="GO" id="GO:0000271">
    <property type="term" value="P:polysaccharide biosynthetic process"/>
    <property type="evidence" value="ECO:0007669"/>
    <property type="project" value="TreeGrafter"/>
</dbReference>
<evidence type="ECO:0000313" key="4">
    <source>
        <dbReference type="Proteomes" id="UP000500857"/>
    </source>
</evidence>
<keyword evidence="1" id="KW-0812">Transmembrane</keyword>
<accession>A0A6H1TZG2</accession>
<feature type="transmembrane region" description="Helical" evidence="1">
    <location>
        <begin position="53"/>
        <end position="74"/>
    </location>
</feature>